<keyword evidence="2" id="KW-0456">Lyase</keyword>
<dbReference type="InterPro" id="IPR015931">
    <property type="entry name" value="Acnase/IPM_dHydase_lsu_aba_1/3"/>
</dbReference>
<dbReference type="Proteomes" id="UP000289340">
    <property type="component" value="Chromosome 19"/>
</dbReference>
<dbReference type="InterPro" id="IPR036008">
    <property type="entry name" value="Aconitase_4Fe-4S_dom"/>
</dbReference>
<dbReference type="AlphaFoldDB" id="A0A445FBV1"/>
<evidence type="ECO:0000313" key="2">
    <source>
        <dbReference type="EMBL" id="RZB46321.1"/>
    </source>
</evidence>
<dbReference type="EC" id="4.2.1.33" evidence="2"/>
<dbReference type="PANTHER" id="PTHR11670">
    <property type="entry name" value="ACONITASE/IRON-RESPONSIVE ELEMENT FAMILY MEMBER"/>
    <property type="match status" value="1"/>
</dbReference>
<dbReference type="EMBL" id="QZWG01000019">
    <property type="protein sequence ID" value="RZB46321.1"/>
    <property type="molecule type" value="Genomic_DNA"/>
</dbReference>
<keyword evidence="3" id="KW-1185">Reference proteome</keyword>
<keyword evidence="1" id="KW-0408">Iron</keyword>
<reference evidence="2 3" key="1">
    <citation type="submission" date="2018-09" db="EMBL/GenBank/DDBJ databases">
        <title>A high-quality reference genome of wild soybean provides a powerful tool to mine soybean genomes.</title>
        <authorList>
            <person name="Xie M."/>
            <person name="Chung C.Y.L."/>
            <person name="Li M.-W."/>
            <person name="Wong F.-L."/>
            <person name="Chan T.-F."/>
            <person name="Lam H.-M."/>
        </authorList>
    </citation>
    <scope>NUCLEOTIDE SEQUENCE [LARGE SCALE GENOMIC DNA]</scope>
    <source>
        <strain evidence="3">cv. W05</strain>
        <tissue evidence="2">Hypocotyl of etiolated seedlings</tissue>
    </source>
</reference>
<proteinExistence type="predicted"/>
<organism evidence="2 3">
    <name type="scientific">Glycine soja</name>
    <name type="common">Wild soybean</name>
    <dbReference type="NCBI Taxonomy" id="3848"/>
    <lineage>
        <taxon>Eukaryota</taxon>
        <taxon>Viridiplantae</taxon>
        <taxon>Streptophyta</taxon>
        <taxon>Embryophyta</taxon>
        <taxon>Tracheophyta</taxon>
        <taxon>Spermatophyta</taxon>
        <taxon>Magnoliopsida</taxon>
        <taxon>eudicotyledons</taxon>
        <taxon>Gunneridae</taxon>
        <taxon>Pentapetalae</taxon>
        <taxon>rosids</taxon>
        <taxon>fabids</taxon>
        <taxon>Fabales</taxon>
        <taxon>Fabaceae</taxon>
        <taxon>Papilionoideae</taxon>
        <taxon>50 kb inversion clade</taxon>
        <taxon>NPAAA clade</taxon>
        <taxon>indigoferoid/millettioid clade</taxon>
        <taxon>Phaseoleae</taxon>
        <taxon>Glycine</taxon>
        <taxon>Glycine subgen. Soja</taxon>
    </lineage>
</organism>
<dbReference type="InterPro" id="IPR006249">
    <property type="entry name" value="Aconitase/IRP2"/>
</dbReference>
<accession>A0A445FBV1</accession>
<comment type="caution">
    <text evidence="2">The sequence shown here is derived from an EMBL/GenBank/DDBJ whole genome shotgun (WGS) entry which is preliminary data.</text>
</comment>
<name>A0A445FBV1_GLYSO</name>
<dbReference type="Gene3D" id="3.30.499.10">
    <property type="entry name" value="Aconitase, domain 3"/>
    <property type="match status" value="1"/>
</dbReference>
<gene>
    <name evidence="2" type="ORF">D0Y65_050376</name>
</gene>
<evidence type="ECO:0000256" key="1">
    <source>
        <dbReference type="ARBA" id="ARBA00023004"/>
    </source>
</evidence>
<evidence type="ECO:0000313" key="3">
    <source>
        <dbReference type="Proteomes" id="UP000289340"/>
    </source>
</evidence>
<dbReference type="SUPFAM" id="SSF53732">
    <property type="entry name" value="Aconitase iron-sulfur domain"/>
    <property type="match status" value="1"/>
</dbReference>
<dbReference type="GO" id="GO:0003861">
    <property type="term" value="F:3-isopropylmalate dehydratase activity"/>
    <property type="evidence" value="ECO:0007669"/>
    <property type="project" value="UniProtKB-EC"/>
</dbReference>
<protein>
    <submittedName>
        <fullName evidence="2">Retrovirus-related Pol polyprotein from transposon TNT 1-94</fullName>
        <ecNumber evidence="2">4.2.1.33</ecNumber>
    </submittedName>
</protein>
<sequence>MYDGVSATVKEILKEEGWVGLTRGMGPQIDLGMALVSFFYELEMSGISSVLLNKVTEFTFQWTPAHLRHDDVVITAITSCTNTSNLSVMLGAALVAKKACELGLQAIKFGVVRFISKLFALADCIQPFSYGITCFVPNNEIVDLRHSVNYILLEQSQSNEDLFVAIVNMFTSTSTTQDLLVEQGLDQALEDEKLASINETKWTKIQRRIMSTIRLTFAPEIKHNVLKETTPKALWEKLENIYASKSLTNRLYDKLSDEEQALLLLASLPRSFKALVQTLLVGRSTLNLDEVTTALRENERMMRTNNVDDKHNAIAVMEFE</sequence>